<dbReference type="Gene3D" id="3.30.2350.10">
    <property type="entry name" value="Pseudouridine synthase"/>
    <property type="match status" value="1"/>
</dbReference>
<proteinExistence type="predicted"/>
<reference evidence="3" key="1">
    <citation type="submission" date="2016-03" db="EMBL/GenBank/DDBJ databases">
        <authorList>
            <person name="Devillers H."/>
        </authorList>
    </citation>
    <scope>NUCLEOTIDE SEQUENCE [LARGE SCALE GENOMIC DNA]</scope>
</reference>
<feature type="domain" description="Pseudouridine synthase RsuA/RluA-like" evidence="1">
    <location>
        <begin position="121"/>
        <end position="283"/>
    </location>
</feature>
<keyword evidence="3" id="KW-1185">Reference proteome</keyword>
<dbReference type="CDD" id="cd02557">
    <property type="entry name" value="PseudoU_synth_ScRIB2"/>
    <property type="match status" value="1"/>
</dbReference>
<dbReference type="GO" id="GO:0009982">
    <property type="term" value="F:pseudouridine synthase activity"/>
    <property type="evidence" value="ECO:0007669"/>
    <property type="project" value="InterPro"/>
</dbReference>
<sequence length="395" mass="45543">MKPEVYFFRGLRKIKPYHHSRTSFAKGRWLNRTLLEVLVDEFRAHSREEYVEKIRNLEYRVIRDGTSLSSDETLTCKIENKDIIQTSCHKHEPPVRQWCTSGENSGPKKIAGIDIVFESEDFLVIDKPSGIPIHPTGNYYQNTLSEILQNKGVKAFPCHRLDRVTSGVLIFAKNGHTAQKIQARIRSREMSKIYLARVKGRLPFAETDPVDLSSLFTDPAKITCASSPIYTVEPKKGFQAAFSPVRDAKTDFYPIRFYPDSCETLVACRPVTGRTHQIRIHLARLGHPINNDPFYNLEMTSYPQRVKFMINVEDWQDGQYLESPLGDIFEQFLEENKAAQNRKHTQTNPQVCDECGWVNIPDPDPKDLMLFLHAWKYADRSNDICFETKLPSWAT</sequence>
<dbReference type="PANTHER" id="PTHR21600">
    <property type="entry name" value="MITOCHONDRIAL RNA PSEUDOURIDINE SYNTHASE"/>
    <property type="match status" value="1"/>
</dbReference>
<dbReference type="GO" id="GO:0003723">
    <property type="term" value="F:RNA binding"/>
    <property type="evidence" value="ECO:0007669"/>
    <property type="project" value="InterPro"/>
</dbReference>
<dbReference type="SUPFAM" id="SSF55120">
    <property type="entry name" value="Pseudouridine synthase"/>
    <property type="match status" value="1"/>
</dbReference>
<evidence type="ECO:0000259" key="1">
    <source>
        <dbReference type="Pfam" id="PF00849"/>
    </source>
</evidence>
<dbReference type="InterPro" id="IPR020103">
    <property type="entry name" value="PsdUridine_synth_cat_dom_sf"/>
</dbReference>
<dbReference type="PROSITE" id="PS01129">
    <property type="entry name" value="PSI_RLU"/>
    <property type="match status" value="1"/>
</dbReference>
<gene>
    <name evidence="2" type="ORF">LAMI_0F09186G</name>
</gene>
<dbReference type="Pfam" id="PF00849">
    <property type="entry name" value="PseudoU_synth_2"/>
    <property type="match status" value="1"/>
</dbReference>
<dbReference type="PANTHER" id="PTHR21600:SF42">
    <property type="entry name" value="TRNA PSEUDOURIDINE(31) SYNTHASE"/>
    <property type="match status" value="1"/>
</dbReference>
<dbReference type="GO" id="GO:0000455">
    <property type="term" value="P:enzyme-directed rRNA pseudouridine synthesis"/>
    <property type="evidence" value="ECO:0007669"/>
    <property type="project" value="TreeGrafter"/>
</dbReference>
<dbReference type="InterPro" id="IPR006145">
    <property type="entry name" value="PsdUridine_synth_RsuA/RluA"/>
</dbReference>
<name>A0A1G4K0Y6_9SACH</name>
<dbReference type="EMBL" id="LT598467">
    <property type="protein sequence ID" value="SCU97194.1"/>
    <property type="molecule type" value="Genomic_DNA"/>
</dbReference>
<organism evidence="2 3">
    <name type="scientific">Lachancea mirantina</name>
    <dbReference type="NCBI Taxonomy" id="1230905"/>
    <lineage>
        <taxon>Eukaryota</taxon>
        <taxon>Fungi</taxon>
        <taxon>Dikarya</taxon>
        <taxon>Ascomycota</taxon>
        <taxon>Saccharomycotina</taxon>
        <taxon>Saccharomycetes</taxon>
        <taxon>Saccharomycetales</taxon>
        <taxon>Saccharomycetaceae</taxon>
        <taxon>Lachancea</taxon>
    </lineage>
</organism>
<dbReference type="InterPro" id="IPR050188">
    <property type="entry name" value="RluA_PseudoU_synthase"/>
</dbReference>
<dbReference type="AlphaFoldDB" id="A0A1G4K0Y6"/>
<dbReference type="InterPro" id="IPR006224">
    <property type="entry name" value="PsdUridine_synth_RluA-like_CS"/>
</dbReference>
<evidence type="ECO:0000313" key="3">
    <source>
        <dbReference type="Proteomes" id="UP000191024"/>
    </source>
</evidence>
<dbReference type="OrthoDB" id="424794at2759"/>
<dbReference type="Proteomes" id="UP000191024">
    <property type="component" value="Chromosome F"/>
</dbReference>
<protein>
    <submittedName>
        <fullName evidence="2">LAMI_0F09186g1_1</fullName>
    </submittedName>
</protein>
<accession>A0A1G4K0Y6</accession>
<dbReference type="STRING" id="1230905.A0A1G4K0Y6"/>
<evidence type="ECO:0000313" key="2">
    <source>
        <dbReference type="EMBL" id="SCU97194.1"/>
    </source>
</evidence>